<dbReference type="PANTHER" id="PTHR30055:SF234">
    <property type="entry name" value="HTH-TYPE TRANSCRIPTIONAL REGULATOR BETI"/>
    <property type="match status" value="1"/>
</dbReference>
<dbReference type="InterPro" id="IPR001647">
    <property type="entry name" value="HTH_TetR"/>
</dbReference>
<evidence type="ECO:0000256" key="4">
    <source>
        <dbReference type="PROSITE-ProRule" id="PRU00335"/>
    </source>
</evidence>
<organism evidence="6 7">
    <name type="scientific">Actinocorallia longicatena</name>
    <dbReference type="NCBI Taxonomy" id="111803"/>
    <lineage>
        <taxon>Bacteria</taxon>
        <taxon>Bacillati</taxon>
        <taxon>Actinomycetota</taxon>
        <taxon>Actinomycetes</taxon>
        <taxon>Streptosporangiales</taxon>
        <taxon>Thermomonosporaceae</taxon>
        <taxon>Actinocorallia</taxon>
    </lineage>
</organism>
<keyword evidence="3" id="KW-0804">Transcription</keyword>
<dbReference type="SUPFAM" id="SSF48498">
    <property type="entry name" value="Tetracyclin repressor-like, C-terminal domain"/>
    <property type="match status" value="1"/>
</dbReference>
<keyword evidence="1" id="KW-0805">Transcription regulation</keyword>
<dbReference type="InterPro" id="IPR023772">
    <property type="entry name" value="DNA-bd_HTH_TetR-type_CS"/>
</dbReference>
<dbReference type="SUPFAM" id="SSF46689">
    <property type="entry name" value="Homeodomain-like"/>
    <property type="match status" value="1"/>
</dbReference>
<comment type="caution">
    <text evidence="6">The sequence shown here is derived from an EMBL/GenBank/DDBJ whole genome shotgun (WGS) entry which is preliminary data.</text>
</comment>
<evidence type="ECO:0000313" key="7">
    <source>
        <dbReference type="Proteomes" id="UP001501237"/>
    </source>
</evidence>
<dbReference type="PROSITE" id="PS01081">
    <property type="entry name" value="HTH_TETR_1"/>
    <property type="match status" value="1"/>
</dbReference>
<dbReference type="EMBL" id="BAAAUV010000049">
    <property type="protein sequence ID" value="GAA3242228.1"/>
    <property type="molecule type" value="Genomic_DNA"/>
</dbReference>
<evidence type="ECO:0000313" key="6">
    <source>
        <dbReference type="EMBL" id="GAA3242228.1"/>
    </source>
</evidence>
<dbReference type="PRINTS" id="PR00455">
    <property type="entry name" value="HTHTETR"/>
</dbReference>
<dbReference type="InterPro" id="IPR050109">
    <property type="entry name" value="HTH-type_TetR-like_transc_reg"/>
</dbReference>
<proteinExistence type="predicted"/>
<sequence>METMRERLLSAALRVMTEKGLAATTIREIAKAAGVAEGSVYTHFDGKAALITSVFLERMPKIEMRNAVKALTASMDDPDPLARLREFALAAITAYRELDAMAGLLLGDPETASLLRAELAARRVGPGLGIQAVTAYLRLQEDRGLIALAMDPAVAAAALMGACHEYSFQALFHEESPFGRTAETFTAQLVASLVRIPDA</sequence>
<dbReference type="Proteomes" id="UP001501237">
    <property type="component" value="Unassembled WGS sequence"/>
</dbReference>
<dbReference type="RefSeq" id="WP_344839683.1">
    <property type="nucleotide sequence ID" value="NZ_BAAAUV010000049.1"/>
</dbReference>
<keyword evidence="7" id="KW-1185">Reference proteome</keyword>
<dbReference type="Pfam" id="PF00440">
    <property type="entry name" value="TetR_N"/>
    <property type="match status" value="1"/>
</dbReference>
<dbReference type="PROSITE" id="PS50977">
    <property type="entry name" value="HTH_TETR_2"/>
    <property type="match status" value="1"/>
</dbReference>
<dbReference type="InterPro" id="IPR036271">
    <property type="entry name" value="Tet_transcr_reg_TetR-rel_C_sf"/>
</dbReference>
<gene>
    <name evidence="6" type="ORF">GCM10010468_79830</name>
</gene>
<protein>
    <recommendedName>
        <fullName evidence="5">HTH tetR-type domain-containing protein</fullName>
    </recommendedName>
</protein>
<dbReference type="Gene3D" id="1.10.357.10">
    <property type="entry name" value="Tetracycline Repressor, domain 2"/>
    <property type="match status" value="1"/>
</dbReference>
<feature type="DNA-binding region" description="H-T-H motif" evidence="4">
    <location>
        <begin position="25"/>
        <end position="44"/>
    </location>
</feature>
<reference evidence="7" key="1">
    <citation type="journal article" date="2019" name="Int. J. Syst. Evol. Microbiol.">
        <title>The Global Catalogue of Microorganisms (GCM) 10K type strain sequencing project: providing services to taxonomists for standard genome sequencing and annotation.</title>
        <authorList>
            <consortium name="The Broad Institute Genomics Platform"/>
            <consortium name="The Broad Institute Genome Sequencing Center for Infectious Disease"/>
            <person name="Wu L."/>
            <person name="Ma J."/>
        </authorList>
    </citation>
    <scope>NUCLEOTIDE SEQUENCE [LARGE SCALE GENOMIC DNA]</scope>
    <source>
        <strain evidence="7">JCM 9377</strain>
    </source>
</reference>
<dbReference type="InterPro" id="IPR009057">
    <property type="entry name" value="Homeodomain-like_sf"/>
</dbReference>
<accession>A0ABP6QMY7</accession>
<evidence type="ECO:0000256" key="2">
    <source>
        <dbReference type="ARBA" id="ARBA00023125"/>
    </source>
</evidence>
<name>A0ABP6QMY7_9ACTN</name>
<keyword evidence="2 4" id="KW-0238">DNA-binding</keyword>
<evidence type="ECO:0000259" key="5">
    <source>
        <dbReference type="PROSITE" id="PS50977"/>
    </source>
</evidence>
<feature type="domain" description="HTH tetR-type" evidence="5">
    <location>
        <begin position="2"/>
        <end position="62"/>
    </location>
</feature>
<evidence type="ECO:0000256" key="1">
    <source>
        <dbReference type="ARBA" id="ARBA00023015"/>
    </source>
</evidence>
<evidence type="ECO:0000256" key="3">
    <source>
        <dbReference type="ARBA" id="ARBA00023163"/>
    </source>
</evidence>
<dbReference type="PANTHER" id="PTHR30055">
    <property type="entry name" value="HTH-TYPE TRANSCRIPTIONAL REGULATOR RUTR"/>
    <property type="match status" value="1"/>
</dbReference>